<dbReference type="PANTHER" id="PTHR13046">
    <property type="entry name" value="PROTEASE U48 CAAX PRENYL PROTEASE RCE1"/>
    <property type="match status" value="1"/>
</dbReference>
<dbReference type="EC" id="3.4.26.1" evidence="10"/>
<evidence type="ECO:0000256" key="5">
    <source>
        <dbReference type="ARBA" id="ARBA00022801"/>
    </source>
</evidence>
<evidence type="ECO:0000256" key="7">
    <source>
        <dbReference type="ARBA" id="ARBA00022989"/>
    </source>
</evidence>
<feature type="domain" description="CAAX prenyl protease 2/Lysostaphin resistance protein A-like" evidence="12">
    <location>
        <begin position="137"/>
        <end position="243"/>
    </location>
</feature>
<dbReference type="GO" id="GO:0006508">
    <property type="term" value="P:proteolysis"/>
    <property type="evidence" value="ECO:0007669"/>
    <property type="project" value="UniProtKB-KW"/>
</dbReference>
<evidence type="ECO:0000256" key="9">
    <source>
        <dbReference type="ARBA" id="ARBA00047280"/>
    </source>
</evidence>
<protein>
    <recommendedName>
        <fullName evidence="10">intramembrane prenyl-peptidase Rce1</fullName>
        <ecNumber evidence="10">3.4.26.1</ecNumber>
    </recommendedName>
</protein>
<dbReference type="PANTHER" id="PTHR13046:SF0">
    <property type="entry name" value="CAAX PRENYL PROTEASE 2"/>
    <property type="match status" value="1"/>
</dbReference>
<evidence type="ECO:0000313" key="13">
    <source>
        <dbReference type="EMBL" id="KAJ9666105.1"/>
    </source>
</evidence>
<name>A0ABQ9NUL1_9PEZI</name>
<comment type="similarity">
    <text evidence="2">Belongs to the peptidase U48 family.</text>
</comment>
<keyword evidence="7 11" id="KW-1133">Transmembrane helix</keyword>
<sequence length="324" mass="35701">MILEKGPAISPRLAAALSILFTILYVAPFYLSRTTRPSPYLSRDAPQVIRARIRAVTLSCLLSALITIYTTITYNGSSLSQTLHLLGWWPLHPLDILKTLLLCSILFAGPLYESGIVDGGWRDWIRGRDLAETLGSWIGYRNFIAGPVTEELLFRSLIIPLHILAHASPTRIVFLTPLYFGIAHVHHYYEFRLTHPGTPALPALLRSVFQFGYTSVFGFFAAFVFLRTGSVVAITLAHSFCNWQGLPRLWGRVGELEVEAGVPMGPPDVGDGKGDDAARSGPPLSHGLGTVWTVVYYVSLVAGAVGFWKCLWVLTESENALMAM</sequence>
<evidence type="ECO:0000259" key="12">
    <source>
        <dbReference type="Pfam" id="PF02517"/>
    </source>
</evidence>
<comment type="caution">
    <text evidence="13">The sequence shown here is derived from an EMBL/GenBank/DDBJ whole genome shotgun (WGS) entry which is preliminary data.</text>
</comment>
<dbReference type="InterPro" id="IPR003675">
    <property type="entry name" value="Rce1/LyrA-like_dom"/>
</dbReference>
<keyword evidence="8 11" id="KW-0472">Membrane</keyword>
<feature type="transmembrane region" description="Helical" evidence="11">
    <location>
        <begin position="294"/>
        <end position="314"/>
    </location>
</feature>
<keyword evidence="6" id="KW-0256">Endoplasmic reticulum</keyword>
<dbReference type="EMBL" id="JAPDRL010000022">
    <property type="protein sequence ID" value="KAJ9666105.1"/>
    <property type="molecule type" value="Genomic_DNA"/>
</dbReference>
<feature type="transmembrane region" description="Helical" evidence="11">
    <location>
        <begin position="53"/>
        <end position="74"/>
    </location>
</feature>
<evidence type="ECO:0000256" key="2">
    <source>
        <dbReference type="ARBA" id="ARBA00006897"/>
    </source>
</evidence>
<evidence type="ECO:0000313" key="14">
    <source>
        <dbReference type="Proteomes" id="UP001172684"/>
    </source>
</evidence>
<accession>A0ABQ9NUL1</accession>
<dbReference type="InterPro" id="IPR039731">
    <property type="entry name" value="Rce1"/>
</dbReference>
<evidence type="ECO:0000256" key="1">
    <source>
        <dbReference type="ARBA" id="ARBA00004477"/>
    </source>
</evidence>
<keyword evidence="4 11" id="KW-0812">Transmembrane</keyword>
<reference evidence="13" key="1">
    <citation type="submission" date="2022-10" db="EMBL/GenBank/DDBJ databases">
        <title>Culturing micro-colonial fungi from biological soil crusts in the Mojave desert and describing Neophaeococcomyces mojavensis, and introducing the new genera and species Taxawa tesnikishii.</title>
        <authorList>
            <person name="Kurbessoian T."/>
            <person name="Stajich J.E."/>
        </authorList>
    </citation>
    <scope>NUCLEOTIDE SEQUENCE</scope>
    <source>
        <strain evidence="13">TK_1</strain>
    </source>
</reference>
<dbReference type="GO" id="GO:0008233">
    <property type="term" value="F:peptidase activity"/>
    <property type="evidence" value="ECO:0007669"/>
    <property type="project" value="UniProtKB-KW"/>
</dbReference>
<feature type="transmembrane region" description="Helical" evidence="11">
    <location>
        <begin position="216"/>
        <end position="240"/>
    </location>
</feature>
<comment type="catalytic activity">
    <reaction evidence="9">
        <text>Hydrolyzes the peptide bond -P2-(S-farnesyl or geranylgeranyl)C-P1'-P2'-P3'-COOH where P1' and P2' are amino acids with aliphatic sidechains and P3' is any C-terminal residue.</text>
        <dbReference type="EC" id="3.4.26.1"/>
    </reaction>
</comment>
<keyword evidence="14" id="KW-1185">Reference proteome</keyword>
<dbReference type="Proteomes" id="UP001172684">
    <property type="component" value="Unassembled WGS sequence"/>
</dbReference>
<evidence type="ECO:0000256" key="8">
    <source>
        <dbReference type="ARBA" id="ARBA00023136"/>
    </source>
</evidence>
<keyword evidence="3 13" id="KW-0645">Protease</keyword>
<keyword evidence="5" id="KW-0378">Hydrolase</keyword>
<evidence type="ECO:0000256" key="4">
    <source>
        <dbReference type="ARBA" id="ARBA00022692"/>
    </source>
</evidence>
<dbReference type="Pfam" id="PF02517">
    <property type="entry name" value="Rce1-like"/>
    <property type="match status" value="1"/>
</dbReference>
<evidence type="ECO:0000256" key="11">
    <source>
        <dbReference type="SAM" id="Phobius"/>
    </source>
</evidence>
<proteinExistence type="inferred from homology"/>
<evidence type="ECO:0000256" key="6">
    <source>
        <dbReference type="ARBA" id="ARBA00022824"/>
    </source>
</evidence>
<evidence type="ECO:0000256" key="10">
    <source>
        <dbReference type="ARBA" id="ARBA00049729"/>
    </source>
</evidence>
<comment type="subcellular location">
    <subcellularLocation>
        <location evidence="1">Endoplasmic reticulum membrane</location>
        <topology evidence="1">Multi-pass membrane protein</topology>
    </subcellularLocation>
</comment>
<feature type="transmembrane region" description="Helical" evidence="11">
    <location>
        <begin position="94"/>
        <end position="112"/>
    </location>
</feature>
<organism evidence="13 14">
    <name type="scientific">Coniosporium apollinis</name>
    <dbReference type="NCBI Taxonomy" id="61459"/>
    <lineage>
        <taxon>Eukaryota</taxon>
        <taxon>Fungi</taxon>
        <taxon>Dikarya</taxon>
        <taxon>Ascomycota</taxon>
        <taxon>Pezizomycotina</taxon>
        <taxon>Dothideomycetes</taxon>
        <taxon>Dothideomycetes incertae sedis</taxon>
        <taxon>Coniosporium</taxon>
    </lineage>
</organism>
<evidence type="ECO:0000256" key="3">
    <source>
        <dbReference type="ARBA" id="ARBA00022670"/>
    </source>
</evidence>
<gene>
    <name evidence="13" type="primary">RCE1</name>
    <name evidence="13" type="ORF">H2201_003783</name>
</gene>
<feature type="transmembrane region" description="Helical" evidence="11">
    <location>
        <begin position="12"/>
        <end position="32"/>
    </location>
</feature>